<gene>
    <name evidence="3" type="ORF">Pla52o_10920</name>
</gene>
<evidence type="ECO:0000313" key="4">
    <source>
        <dbReference type="Proteomes" id="UP000316304"/>
    </source>
</evidence>
<keyword evidence="2" id="KW-0472">Membrane</keyword>
<keyword evidence="2" id="KW-1133">Transmembrane helix</keyword>
<dbReference type="AlphaFoldDB" id="A0A5C6CS59"/>
<feature type="compositionally biased region" description="Low complexity" evidence="1">
    <location>
        <begin position="332"/>
        <end position="347"/>
    </location>
</feature>
<keyword evidence="2" id="KW-0812">Transmembrane</keyword>
<sequence>MAIRSKFLPQSRISVQSGVAAGKIMLNQKSSVSKSSVSKAFTRFGMSQGEVACRLSNRARRLNHLTRAALLTGLSVVVLSAGGCTMISGATHALKNHDGVNEFMIGHRNKTMAAKAWHCQKENFGNPSNAFKDGFIQGYLDICDGGHGCTPAIAPSQYWGWMYQSSNGQVAVNDWFAGFPMGAKAAEQDGVGHWSGVGTAHRPAGPHPAAVLPHPTAPTLLDHDDHDDHITSPFLDDVGSDFGRPSSQLSVPVDREDAPTVLLNDTSGFSEVDAALPMQSDGGYTFSASSDGVPDLEPRFSGDTDAPESIGLENDFNIDQVYADYQQEGLESAAEASVSSTPAASSATGKLPFSFQ</sequence>
<evidence type="ECO:0000313" key="3">
    <source>
        <dbReference type="EMBL" id="TWU27228.1"/>
    </source>
</evidence>
<accession>A0A5C6CS59</accession>
<comment type="caution">
    <text evidence="3">The sequence shown here is derived from an EMBL/GenBank/DDBJ whole genome shotgun (WGS) entry which is preliminary data.</text>
</comment>
<protein>
    <submittedName>
        <fullName evidence="3">Uncharacterized protein</fullName>
    </submittedName>
</protein>
<reference evidence="3 4" key="1">
    <citation type="submission" date="2019-02" db="EMBL/GenBank/DDBJ databases">
        <title>Deep-cultivation of Planctomycetes and their phenomic and genomic characterization uncovers novel biology.</title>
        <authorList>
            <person name="Wiegand S."/>
            <person name="Jogler M."/>
            <person name="Boedeker C."/>
            <person name="Pinto D."/>
            <person name="Vollmers J."/>
            <person name="Rivas-Marin E."/>
            <person name="Kohn T."/>
            <person name="Peeters S.H."/>
            <person name="Heuer A."/>
            <person name="Rast P."/>
            <person name="Oberbeckmann S."/>
            <person name="Bunk B."/>
            <person name="Jeske O."/>
            <person name="Meyerdierks A."/>
            <person name="Storesund J.E."/>
            <person name="Kallscheuer N."/>
            <person name="Luecker S."/>
            <person name="Lage O.M."/>
            <person name="Pohl T."/>
            <person name="Merkel B.J."/>
            <person name="Hornburger P."/>
            <person name="Mueller R.-W."/>
            <person name="Bruemmer F."/>
            <person name="Labrenz M."/>
            <person name="Spormann A.M."/>
            <person name="Op Den Camp H."/>
            <person name="Overmann J."/>
            <person name="Amann R."/>
            <person name="Jetten M.S.M."/>
            <person name="Mascher T."/>
            <person name="Medema M.H."/>
            <person name="Devos D.P."/>
            <person name="Kaster A.-K."/>
            <person name="Ovreas L."/>
            <person name="Rohde M."/>
            <person name="Galperin M.Y."/>
            <person name="Jogler C."/>
        </authorList>
    </citation>
    <scope>NUCLEOTIDE SEQUENCE [LARGE SCALE GENOMIC DNA]</scope>
    <source>
        <strain evidence="3 4">Pla52o</strain>
    </source>
</reference>
<dbReference type="OrthoDB" id="215737at2"/>
<feature type="transmembrane region" description="Helical" evidence="2">
    <location>
        <begin position="68"/>
        <end position="88"/>
    </location>
</feature>
<evidence type="ECO:0000256" key="1">
    <source>
        <dbReference type="SAM" id="MobiDB-lite"/>
    </source>
</evidence>
<evidence type="ECO:0000256" key="2">
    <source>
        <dbReference type="SAM" id="Phobius"/>
    </source>
</evidence>
<keyword evidence="4" id="KW-1185">Reference proteome</keyword>
<name>A0A5C6CS59_9BACT</name>
<feature type="region of interest" description="Disordered" evidence="1">
    <location>
        <begin position="329"/>
        <end position="356"/>
    </location>
</feature>
<proteinExistence type="predicted"/>
<dbReference type="RefSeq" id="WP_146593453.1">
    <property type="nucleotide sequence ID" value="NZ_SJPT01000001.1"/>
</dbReference>
<organism evidence="3 4">
    <name type="scientific">Novipirellula galeiformis</name>
    <dbReference type="NCBI Taxonomy" id="2528004"/>
    <lineage>
        <taxon>Bacteria</taxon>
        <taxon>Pseudomonadati</taxon>
        <taxon>Planctomycetota</taxon>
        <taxon>Planctomycetia</taxon>
        <taxon>Pirellulales</taxon>
        <taxon>Pirellulaceae</taxon>
        <taxon>Novipirellula</taxon>
    </lineage>
</organism>
<dbReference type="EMBL" id="SJPT01000001">
    <property type="protein sequence ID" value="TWU27228.1"/>
    <property type="molecule type" value="Genomic_DNA"/>
</dbReference>
<dbReference type="Proteomes" id="UP000316304">
    <property type="component" value="Unassembled WGS sequence"/>
</dbReference>